<dbReference type="Pfam" id="PF04073">
    <property type="entry name" value="tRNA_edit"/>
    <property type="match status" value="1"/>
</dbReference>
<organism evidence="3">
    <name type="scientific">bioreactor metagenome</name>
    <dbReference type="NCBI Taxonomy" id="1076179"/>
    <lineage>
        <taxon>unclassified sequences</taxon>
        <taxon>metagenomes</taxon>
        <taxon>ecological metagenomes</taxon>
    </lineage>
</organism>
<feature type="domain" description="YbaK/aminoacyl-tRNA synthetase-associated" evidence="2">
    <location>
        <begin position="1"/>
        <end position="67"/>
    </location>
</feature>
<evidence type="ECO:0000256" key="1">
    <source>
        <dbReference type="ARBA" id="ARBA00010201"/>
    </source>
</evidence>
<sequence length="81" mass="8921">MSFASAERLQQYLGVTAGCVSPFGVLNDAEHKVEVILDQKLQGEKCLGVHPNEHDATVWISFSDLQKVLKKIGNSVKILKL</sequence>
<protein>
    <submittedName>
        <fullName evidence="3">Prolyl-tRNA editing protein ProX</fullName>
    </submittedName>
</protein>
<dbReference type="PANTHER" id="PTHR31423">
    <property type="entry name" value="YBAK DOMAIN-CONTAINING PROTEIN"/>
    <property type="match status" value="1"/>
</dbReference>
<evidence type="ECO:0000259" key="2">
    <source>
        <dbReference type="Pfam" id="PF04073"/>
    </source>
</evidence>
<dbReference type="InterPro" id="IPR040285">
    <property type="entry name" value="ProX/PRXD1"/>
</dbReference>
<proteinExistence type="inferred from homology"/>
<gene>
    <name evidence="3" type="primary">proX_7</name>
    <name evidence="3" type="ORF">SDC9_88449</name>
</gene>
<dbReference type="AlphaFoldDB" id="A0A644ZLM4"/>
<dbReference type="EMBL" id="VSSQ01009492">
    <property type="protein sequence ID" value="MPM41790.1"/>
    <property type="molecule type" value="Genomic_DNA"/>
</dbReference>
<dbReference type="InterPro" id="IPR007214">
    <property type="entry name" value="YbaK/aa-tRNA-synth-assoc-dom"/>
</dbReference>
<dbReference type="PANTHER" id="PTHR31423:SF3">
    <property type="entry name" value="PROLYL-TRNA SYNTHETASE ASSOCIATED DOMAIN-CONTAINING PROTEIN 1-RELATED"/>
    <property type="match status" value="1"/>
</dbReference>
<name>A0A644ZLM4_9ZZZZ</name>
<comment type="similarity">
    <text evidence="1">Belongs to the PRORSD1 family.</text>
</comment>
<dbReference type="GO" id="GO:0002161">
    <property type="term" value="F:aminoacyl-tRNA deacylase activity"/>
    <property type="evidence" value="ECO:0007669"/>
    <property type="project" value="InterPro"/>
</dbReference>
<dbReference type="InterPro" id="IPR036754">
    <property type="entry name" value="YbaK/aa-tRNA-synt-asso_dom_sf"/>
</dbReference>
<comment type="caution">
    <text evidence="3">The sequence shown here is derived from an EMBL/GenBank/DDBJ whole genome shotgun (WGS) entry which is preliminary data.</text>
</comment>
<dbReference type="SUPFAM" id="SSF55826">
    <property type="entry name" value="YbaK/ProRS associated domain"/>
    <property type="match status" value="1"/>
</dbReference>
<evidence type="ECO:0000313" key="3">
    <source>
        <dbReference type="EMBL" id="MPM41790.1"/>
    </source>
</evidence>
<reference evidence="3" key="1">
    <citation type="submission" date="2019-08" db="EMBL/GenBank/DDBJ databases">
        <authorList>
            <person name="Kucharzyk K."/>
            <person name="Murdoch R.W."/>
            <person name="Higgins S."/>
            <person name="Loffler F."/>
        </authorList>
    </citation>
    <scope>NUCLEOTIDE SEQUENCE</scope>
</reference>
<dbReference type="Gene3D" id="3.90.960.10">
    <property type="entry name" value="YbaK/aminoacyl-tRNA synthetase-associated domain"/>
    <property type="match status" value="1"/>
</dbReference>
<accession>A0A644ZLM4</accession>